<dbReference type="Gene3D" id="1.10.3200.20">
    <property type="entry name" value="DNA Polymerase alpha, zinc finger"/>
    <property type="match status" value="1"/>
</dbReference>
<feature type="transmembrane region" description="Helical" evidence="25">
    <location>
        <begin position="47"/>
        <end position="67"/>
    </location>
</feature>
<dbReference type="PROSITE" id="PS51336">
    <property type="entry name" value="DM10"/>
    <property type="match status" value="1"/>
</dbReference>
<dbReference type="InterPro" id="IPR036397">
    <property type="entry name" value="RNaseH_sf"/>
</dbReference>
<evidence type="ECO:0000256" key="12">
    <source>
        <dbReference type="ARBA" id="ARBA00022705"/>
    </source>
</evidence>
<dbReference type="FunFam" id="1.10.132.60:FF:000004">
    <property type="entry name" value="DNA polymerase"/>
    <property type="match status" value="1"/>
</dbReference>
<keyword evidence="10 25" id="KW-0812">Transmembrane</keyword>
<dbReference type="InterPro" id="IPR023211">
    <property type="entry name" value="DNA_pol_palm_dom_sf"/>
</dbReference>
<keyword evidence="17 25" id="KW-1133">Transmembrane helix</keyword>
<proteinExistence type="inferred from homology"/>
<feature type="domain" description="DM10" evidence="26">
    <location>
        <begin position="208"/>
        <end position="320"/>
    </location>
</feature>
<dbReference type="Gene3D" id="2.30.29.170">
    <property type="match status" value="1"/>
</dbReference>
<feature type="region of interest" description="Disordered" evidence="24">
    <location>
        <begin position="542"/>
        <end position="584"/>
    </location>
</feature>
<feature type="transmembrane region" description="Helical" evidence="25">
    <location>
        <begin position="294"/>
        <end position="316"/>
    </location>
</feature>
<accession>A0A195DMC8</accession>
<evidence type="ECO:0000256" key="21">
    <source>
        <dbReference type="ARBA" id="ARBA00023242"/>
    </source>
</evidence>
<keyword evidence="13" id="KW-0479">Metal-binding</keyword>
<keyword evidence="22" id="KW-0966">Cell projection</keyword>
<feature type="transmembrane region" description="Helical" evidence="25">
    <location>
        <begin position="116"/>
        <end position="136"/>
    </location>
</feature>
<feature type="transmembrane region" description="Helical" evidence="25">
    <location>
        <begin position="9"/>
        <end position="27"/>
    </location>
</feature>
<keyword evidence="6" id="KW-0813">Transport</keyword>
<evidence type="ECO:0000256" key="23">
    <source>
        <dbReference type="RuleBase" id="RU000442"/>
    </source>
</evidence>
<evidence type="ECO:0000256" key="15">
    <source>
        <dbReference type="ARBA" id="ARBA00022833"/>
    </source>
</evidence>
<organism evidence="27 28">
    <name type="scientific">Trachymyrmex cornetzi</name>
    <dbReference type="NCBI Taxonomy" id="471704"/>
    <lineage>
        <taxon>Eukaryota</taxon>
        <taxon>Metazoa</taxon>
        <taxon>Ecdysozoa</taxon>
        <taxon>Arthropoda</taxon>
        <taxon>Hexapoda</taxon>
        <taxon>Insecta</taxon>
        <taxon>Pterygota</taxon>
        <taxon>Neoptera</taxon>
        <taxon>Endopterygota</taxon>
        <taxon>Hymenoptera</taxon>
        <taxon>Apocrita</taxon>
        <taxon>Aculeata</taxon>
        <taxon>Formicoidea</taxon>
        <taxon>Formicidae</taxon>
        <taxon>Myrmicinae</taxon>
        <taxon>Trachymyrmex</taxon>
    </lineage>
</organism>
<dbReference type="CDD" id="cd05532">
    <property type="entry name" value="POLBc_alpha"/>
    <property type="match status" value="1"/>
</dbReference>
<evidence type="ECO:0000313" key="27">
    <source>
        <dbReference type="EMBL" id="KYN14055.1"/>
    </source>
</evidence>
<dbReference type="InterPro" id="IPR006134">
    <property type="entry name" value="DNA-dir_DNA_pol_B_multi_dom"/>
</dbReference>
<gene>
    <name evidence="27" type="ORF">ALC57_13639</name>
</gene>
<evidence type="ECO:0000259" key="26">
    <source>
        <dbReference type="PROSITE" id="PS51336"/>
    </source>
</evidence>
<dbReference type="InterPro" id="IPR045846">
    <property type="entry name" value="POLBc_alpha"/>
</dbReference>
<dbReference type="NCBIfam" id="TIGR00592">
    <property type="entry name" value="pol2"/>
    <property type="match status" value="1"/>
</dbReference>
<keyword evidence="20" id="KW-0206">Cytoskeleton</keyword>
<dbReference type="GO" id="GO:0003688">
    <property type="term" value="F:DNA replication origin binding"/>
    <property type="evidence" value="ECO:0007669"/>
    <property type="project" value="TreeGrafter"/>
</dbReference>
<evidence type="ECO:0000256" key="25">
    <source>
        <dbReference type="SAM" id="Phobius"/>
    </source>
</evidence>
<dbReference type="InterPro" id="IPR006133">
    <property type="entry name" value="DNA-dir_DNA_pol_B_exonuc"/>
</dbReference>
<comment type="catalytic activity">
    <reaction evidence="23">
        <text>DNA(n) + a 2'-deoxyribonucleoside 5'-triphosphate = DNA(n+1) + diphosphate</text>
        <dbReference type="Rhea" id="RHEA:22508"/>
        <dbReference type="Rhea" id="RHEA-COMP:17339"/>
        <dbReference type="Rhea" id="RHEA-COMP:17340"/>
        <dbReference type="ChEBI" id="CHEBI:33019"/>
        <dbReference type="ChEBI" id="CHEBI:61560"/>
        <dbReference type="ChEBI" id="CHEBI:173112"/>
        <dbReference type="EC" id="2.7.7.7"/>
    </reaction>
</comment>
<dbReference type="GO" id="GO:0000166">
    <property type="term" value="F:nucleotide binding"/>
    <property type="evidence" value="ECO:0007669"/>
    <property type="project" value="InterPro"/>
</dbReference>
<evidence type="ECO:0000256" key="16">
    <source>
        <dbReference type="ARBA" id="ARBA00022932"/>
    </source>
</evidence>
<evidence type="ECO:0000256" key="4">
    <source>
        <dbReference type="ARBA" id="ARBA00005755"/>
    </source>
</evidence>
<evidence type="ECO:0000256" key="3">
    <source>
        <dbReference type="ARBA" id="ARBA00004430"/>
    </source>
</evidence>
<dbReference type="Pfam" id="PF08996">
    <property type="entry name" value="zf-DNA_Pol"/>
    <property type="match status" value="1"/>
</dbReference>
<evidence type="ECO:0000256" key="18">
    <source>
        <dbReference type="ARBA" id="ARBA00023125"/>
    </source>
</evidence>
<evidence type="ECO:0000256" key="8">
    <source>
        <dbReference type="ARBA" id="ARBA00022592"/>
    </source>
</evidence>
<dbReference type="GO" id="GO:1902975">
    <property type="term" value="P:mitotic DNA replication initiation"/>
    <property type="evidence" value="ECO:0007669"/>
    <property type="project" value="InterPro"/>
</dbReference>
<dbReference type="GO" id="GO:0006272">
    <property type="term" value="P:leading strand elongation"/>
    <property type="evidence" value="ECO:0007669"/>
    <property type="project" value="TreeGrafter"/>
</dbReference>
<dbReference type="CDD" id="cd05776">
    <property type="entry name" value="DNA_polB_alpha_exo"/>
    <property type="match status" value="1"/>
</dbReference>
<dbReference type="InterPro" id="IPR042087">
    <property type="entry name" value="DNA_pol_B_thumb"/>
</dbReference>
<protein>
    <recommendedName>
        <fullName evidence="23">DNA polymerase</fullName>
        <ecNumber evidence="23">2.7.7.7</ecNumber>
    </recommendedName>
</protein>
<comment type="similarity">
    <text evidence="5">Belongs to the inorganic phosphate transporter (PiT) (TC 2.A.20) family.</text>
</comment>
<evidence type="ECO:0000256" key="5">
    <source>
        <dbReference type="ARBA" id="ARBA00009916"/>
    </source>
</evidence>
<keyword evidence="9 23" id="KW-0808">Transferase</keyword>
<keyword evidence="21" id="KW-0539">Nucleus</keyword>
<dbReference type="Gene3D" id="3.90.1600.10">
    <property type="entry name" value="Palm domain of DNA polymerase"/>
    <property type="match status" value="2"/>
</dbReference>
<name>A0A195DMC8_9HYME</name>
<dbReference type="GO" id="GO:0016020">
    <property type="term" value="C:membrane"/>
    <property type="evidence" value="ECO:0007669"/>
    <property type="project" value="UniProtKB-SubCell"/>
</dbReference>
<dbReference type="Gene3D" id="1.10.132.60">
    <property type="entry name" value="DNA polymerase family B, C-terminal domain"/>
    <property type="match status" value="1"/>
</dbReference>
<dbReference type="SMART" id="SM00676">
    <property type="entry name" value="DM10"/>
    <property type="match status" value="1"/>
</dbReference>
<dbReference type="InterPro" id="IPR001204">
    <property type="entry name" value="Phos_transporter"/>
</dbReference>
<sequence length="1781" mass="203027">MSIPYDESLIWIVVVGFIVAFILAFGIGANDVANSFGTSVGAGVLTIFQACALATVFEIAGAVLIGYKAGVKWIALGNIAASWFASPILSGIVSVSIFWIIRKTVLQSNKPFEQGLHILPIAYGLTVAVNIMSIALDGPKRIYGVVYHIVDCDPFTREFLTSQGIDVGEKENLPADPYTEWRDTMCRTPTGITRVVGDDSRRRFLEYDGMVLSFNATWNEDRYRVMYFLMDDTVAIREIHEPNDGKDPVAMLLKRMRVPKNWQNLPSWHPSIYMEYGDPEIVEYYVPRDFRVRLFRLILASYIMDAIFFTLLNNVLASTSGRSRRQKIDKTGRLSALERLKEARSGSKRKYEVEELDNVYDEVDEKEYSNTVLKRQRDDWIVDDGESGYVEDGREIFDDDLDEESIREARKQRNSMAGPRKRKKEENKKKGDIQSMLRSMPSKKDVNVVQIKDDDILGELLSEISTNKKTTSSPKPGSNRNKFCHTVHSNITQTYQASFMNQKEADKIISEKPVTIVSNFDNTAQSESQIIEDDDDVTLFDAPQKRTSKPVELNNCSKIEKNSKPEDQSTKKPMESNEQSASQIIEEENTPIVDLSECVGDLSTIDFDDGSMDTDFSSSINNVKSQKMDVKTPEIGVKTPAHKTSVKSMKIGNAVDLIEVAPQLVKTKDEEEVFRFYYLDAYENPYKNPGTVYLFGKTYVSSHDTYCSCCVMVHCIPRRIYLLPRKYIKNTESQLTTIEDVYKEFDEYANKMRIMEFNCKEVKKHYSFEKEGTPKTSDYLEVRYNARYPAIDSNYSGPAIERVFGTTVNALELLLIERKIKGPCWLDIKNISPTAGRFAWCPQIVVTSDMDNISLCSQEKAKPPIVIATINVRMSLNAKLQNEVVMVVVLIHHKYNVDKEPPKPPYERQFCFVTRPRDTPWPRQIRDAFLKVPNTEVIKCETESDLLEELLTLMQKVDPDLIIGYDCAFQFDVLMQRMFTLKVSNWNRMGRLKSSTPPLLRGKIILNQAFVGRPVCDIQVSAKELNLKVRSYDLQSLCSAVLKTKEHEYKEITPAETPLFFNTADKVLNLMHVTLKEAKYIITIVMDLNVIPLALQITCLAGNILSRTLLGGRAERNEYLLLHSFNLKDYITPDKKIEKKQKDDGPRRKAAAYTGGLVLDPKKGFYDKLVLLMDFNSLYPSIIQEYNLCFTTVPGAAYTDVEQLTIPESNLEPGVVPTEIHKLVKSRQQIKQLMKTQKNLSPAQKMDYHIRQMALKLTANSMYGCLGATHCRFYAKGLAALITAKGREILEDTKHLVEKLQYEVIYGDTDSLMINTNILEYDDVFLIGKKIMREVNNRYKKVELDIDGVFRYLLLLQKKKYAAVMMSKIDGQIQLTQEHKGLDIVRRDWCPLACDTGKKILDILLCDQSSETRLEQVVQILQNIAKSVKEGTAPLSSFVITKQLSKNPDAYPDKKQLSHVMVALRLNKAGGRMWKAGDTLPYVICEDGTNASATERAYHIDEVKNSEKLKVDVNYYLLSQIFPVVLRICEPIEGIDDVFLANNLGLQFIYKPKTISCEATLNLPLAINDDRFNNCLPLTFKCKNERCNTEIIIKDTVTEFHSGRQLSLSMCPNQDCKLPPWKYANVIQNVIQLAMRKAISKYYNGWLECENPLCSNRTRRLPLDFAKKFPDCSMCKDVSMNRVYSGTDLYNQLYYYHKMFDITQPAYKHLLSQCSRDMIAAYNTLKEAIDRQLKRNKFSCVNITGIFSSANTNSVGMFVNHGTWEDFDELGDISDDTDKEI</sequence>
<keyword evidence="7" id="KW-0963">Cytoplasm</keyword>
<dbReference type="SMART" id="SM00486">
    <property type="entry name" value="POLBc"/>
    <property type="match status" value="1"/>
</dbReference>
<dbReference type="GO" id="GO:0003697">
    <property type="term" value="F:single-stranded DNA binding"/>
    <property type="evidence" value="ECO:0007669"/>
    <property type="project" value="TreeGrafter"/>
</dbReference>
<dbReference type="Pfam" id="PF03104">
    <property type="entry name" value="DNA_pol_B_exo1"/>
    <property type="match status" value="1"/>
</dbReference>
<keyword evidence="8" id="KW-0592">Phosphate transport</keyword>
<dbReference type="SUPFAM" id="SSF90234">
    <property type="entry name" value="Zinc finger domain of DNA polymerase-alpha"/>
    <property type="match status" value="1"/>
</dbReference>
<dbReference type="Gene3D" id="2.40.50.730">
    <property type="match status" value="1"/>
</dbReference>
<keyword evidence="15" id="KW-0862">Zinc</keyword>
<dbReference type="PRINTS" id="PR00106">
    <property type="entry name" value="DNAPOLB"/>
</dbReference>
<dbReference type="Gene3D" id="3.30.420.10">
    <property type="entry name" value="Ribonuclease H-like superfamily/Ribonuclease H"/>
    <property type="match status" value="1"/>
</dbReference>
<dbReference type="Pfam" id="PF00136">
    <property type="entry name" value="DNA_pol_B"/>
    <property type="match status" value="1"/>
</dbReference>
<keyword evidence="14" id="KW-0863">Zinc-finger</keyword>
<reference evidence="27 28" key="1">
    <citation type="submission" date="2015-09" db="EMBL/GenBank/DDBJ databases">
        <title>Trachymyrmex cornetzi WGS genome.</title>
        <authorList>
            <person name="Nygaard S."/>
            <person name="Hu H."/>
            <person name="Boomsma J."/>
            <person name="Zhang G."/>
        </authorList>
    </citation>
    <scope>NUCLEOTIDE SEQUENCE [LARGE SCALE GENOMIC DNA]</scope>
    <source>
        <strain evidence="27">Tcor2-1</strain>
        <tissue evidence="27">Whole body</tissue>
    </source>
</reference>
<keyword evidence="12 23" id="KW-0235">DNA replication</keyword>
<evidence type="ECO:0000256" key="9">
    <source>
        <dbReference type="ARBA" id="ARBA00022679"/>
    </source>
</evidence>
<evidence type="ECO:0000256" key="1">
    <source>
        <dbReference type="ARBA" id="ARBA00004123"/>
    </source>
</evidence>
<dbReference type="InterPro" id="IPR038256">
    <property type="entry name" value="Pol_alpha_znc_sf"/>
</dbReference>
<dbReference type="InterPro" id="IPR006172">
    <property type="entry name" value="DNA-dir_DNA_pol_B"/>
</dbReference>
<evidence type="ECO:0000256" key="6">
    <source>
        <dbReference type="ARBA" id="ARBA00022448"/>
    </source>
</evidence>
<dbReference type="GO" id="GO:0005658">
    <property type="term" value="C:alpha DNA polymerase:primase complex"/>
    <property type="evidence" value="ECO:0007669"/>
    <property type="project" value="TreeGrafter"/>
</dbReference>
<dbReference type="GO" id="GO:0005930">
    <property type="term" value="C:axoneme"/>
    <property type="evidence" value="ECO:0007669"/>
    <property type="project" value="UniProtKB-SubCell"/>
</dbReference>
<dbReference type="Pfam" id="PF01384">
    <property type="entry name" value="PHO4"/>
    <property type="match status" value="2"/>
</dbReference>
<evidence type="ECO:0000256" key="14">
    <source>
        <dbReference type="ARBA" id="ARBA00022771"/>
    </source>
</evidence>
<dbReference type="GO" id="GO:0006817">
    <property type="term" value="P:phosphate ion transport"/>
    <property type="evidence" value="ECO:0007669"/>
    <property type="project" value="UniProtKB-KW"/>
</dbReference>
<dbReference type="InterPro" id="IPR024647">
    <property type="entry name" value="DNA_pol_a_cat_su_N"/>
</dbReference>
<evidence type="ECO:0000256" key="17">
    <source>
        <dbReference type="ARBA" id="ARBA00022989"/>
    </source>
</evidence>
<keyword evidence="28" id="KW-1185">Reference proteome</keyword>
<keyword evidence="18 23" id="KW-0238">DNA-binding</keyword>
<feature type="compositionally biased region" description="Basic and acidic residues" evidence="24">
    <location>
        <begin position="558"/>
        <end position="575"/>
    </location>
</feature>
<dbReference type="InterPro" id="IPR015088">
    <property type="entry name" value="Znf_DNA-dir_DNA_pol_B_alpha"/>
</dbReference>
<dbReference type="GO" id="GO:0003682">
    <property type="term" value="F:chromatin binding"/>
    <property type="evidence" value="ECO:0007669"/>
    <property type="project" value="TreeGrafter"/>
</dbReference>
<dbReference type="SUPFAM" id="SSF53098">
    <property type="entry name" value="Ribonuclease H-like"/>
    <property type="match status" value="1"/>
</dbReference>
<dbReference type="GO" id="GO:0005315">
    <property type="term" value="F:phosphate transmembrane transporter activity"/>
    <property type="evidence" value="ECO:0007669"/>
    <property type="project" value="InterPro"/>
</dbReference>
<evidence type="ECO:0000256" key="22">
    <source>
        <dbReference type="ARBA" id="ARBA00023273"/>
    </source>
</evidence>
<keyword evidence="16 23" id="KW-0239">DNA-directed DNA polymerase</keyword>
<dbReference type="Pfam" id="PF12254">
    <property type="entry name" value="DNA_pol_alpha_N"/>
    <property type="match status" value="1"/>
</dbReference>
<dbReference type="GO" id="GO:0008270">
    <property type="term" value="F:zinc ion binding"/>
    <property type="evidence" value="ECO:0007669"/>
    <property type="project" value="UniProtKB-KW"/>
</dbReference>
<dbReference type="InterPro" id="IPR043502">
    <property type="entry name" value="DNA/RNA_pol_sf"/>
</dbReference>
<feature type="transmembrane region" description="Helical" evidence="25">
    <location>
        <begin position="79"/>
        <end position="101"/>
    </location>
</feature>
<evidence type="ECO:0000256" key="10">
    <source>
        <dbReference type="ARBA" id="ARBA00022692"/>
    </source>
</evidence>
<dbReference type="GO" id="GO:0006273">
    <property type="term" value="P:lagging strand elongation"/>
    <property type="evidence" value="ECO:0007669"/>
    <property type="project" value="TreeGrafter"/>
</dbReference>
<dbReference type="GO" id="GO:0003887">
    <property type="term" value="F:DNA-directed DNA polymerase activity"/>
    <property type="evidence" value="ECO:0007669"/>
    <property type="project" value="UniProtKB-KW"/>
</dbReference>
<dbReference type="STRING" id="471704.A0A195DMC8"/>
<dbReference type="PROSITE" id="PS00116">
    <property type="entry name" value="DNA_POLYMERASE_B"/>
    <property type="match status" value="1"/>
</dbReference>
<comment type="subcellular location">
    <subcellularLocation>
        <location evidence="3">Cytoplasm</location>
        <location evidence="3">Cytoskeleton</location>
        <location evidence="3">Cilium axoneme</location>
    </subcellularLocation>
    <subcellularLocation>
        <location evidence="2">Membrane</location>
        <topology evidence="2">Multi-pass membrane protein</topology>
    </subcellularLocation>
    <subcellularLocation>
        <location evidence="1">Nucleus</location>
    </subcellularLocation>
</comment>
<evidence type="ECO:0000256" key="2">
    <source>
        <dbReference type="ARBA" id="ARBA00004141"/>
    </source>
</evidence>
<keyword evidence="11 23" id="KW-0548">Nucleotidyltransferase</keyword>
<dbReference type="PANTHER" id="PTHR45861:SF1">
    <property type="entry name" value="DNA POLYMERASE ALPHA CATALYTIC SUBUNIT"/>
    <property type="match status" value="1"/>
</dbReference>
<feature type="region of interest" description="Disordered" evidence="24">
    <location>
        <begin position="409"/>
        <end position="445"/>
    </location>
</feature>
<dbReference type="EC" id="2.7.7.7" evidence="23"/>
<dbReference type="InterPro" id="IPR006602">
    <property type="entry name" value="DM10_dom"/>
</dbReference>
<dbReference type="Gene3D" id="3.30.70.2820">
    <property type="match status" value="1"/>
</dbReference>
<dbReference type="EMBL" id="KQ980724">
    <property type="protein sequence ID" value="KYN14055.1"/>
    <property type="molecule type" value="Genomic_DNA"/>
</dbReference>
<evidence type="ECO:0000256" key="24">
    <source>
        <dbReference type="SAM" id="MobiDB-lite"/>
    </source>
</evidence>
<dbReference type="Proteomes" id="UP000078492">
    <property type="component" value="Unassembled WGS sequence"/>
</dbReference>
<evidence type="ECO:0000256" key="7">
    <source>
        <dbReference type="ARBA" id="ARBA00022490"/>
    </source>
</evidence>
<evidence type="ECO:0000256" key="13">
    <source>
        <dbReference type="ARBA" id="ARBA00022723"/>
    </source>
</evidence>
<evidence type="ECO:0000256" key="19">
    <source>
        <dbReference type="ARBA" id="ARBA00023136"/>
    </source>
</evidence>
<keyword evidence="19 25" id="KW-0472">Membrane</keyword>
<dbReference type="Pfam" id="PF06565">
    <property type="entry name" value="DM10_dom"/>
    <property type="match status" value="1"/>
</dbReference>
<evidence type="ECO:0000256" key="11">
    <source>
        <dbReference type="ARBA" id="ARBA00022695"/>
    </source>
</evidence>
<dbReference type="PANTHER" id="PTHR45861">
    <property type="entry name" value="DNA POLYMERASE ALPHA CATALYTIC SUBUNIT"/>
    <property type="match status" value="1"/>
</dbReference>
<dbReference type="SUPFAM" id="SSF56672">
    <property type="entry name" value="DNA/RNA polymerases"/>
    <property type="match status" value="1"/>
</dbReference>
<dbReference type="InterPro" id="IPR017964">
    <property type="entry name" value="DNA-dir_DNA_pol_B_CS"/>
</dbReference>
<comment type="similarity">
    <text evidence="4 23">Belongs to the DNA polymerase type-B family.</text>
</comment>
<evidence type="ECO:0000256" key="20">
    <source>
        <dbReference type="ARBA" id="ARBA00023212"/>
    </source>
</evidence>
<evidence type="ECO:0000313" key="28">
    <source>
        <dbReference type="Proteomes" id="UP000078492"/>
    </source>
</evidence>
<dbReference type="InterPro" id="IPR012337">
    <property type="entry name" value="RNaseH-like_sf"/>
</dbReference>